<feature type="domain" description="HTH tetR-type" evidence="3">
    <location>
        <begin position="14"/>
        <end position="74"/>
    </location>
</feature>
<dbReference type="RefSeq" id="WP_317080743.1">
    <property type="nucleotide sequence ID" value="NZ_CP136594.1"/>
</dbReference>
<accession>A0AA97F534</accession>
<feature type="DNA-binding region" description="H-T-H motif" evidence="2">
    <location>
        <begin position="37"/>
        <end position="56"/>
    </location>
</feature>
<dbReference type="PROSITE" id="PS50977">
    <property type="entry name" value="HTH_TETR_2"/>
    <property type="match status" value="1"/>
</dbReference>
<dbReference type="KEGG" id="acoa:RB602_11605"/>
<dbReference type="GO" id="GO:0000976">
    <property type="term" value="F:transcription cis-regulatory region binding"/>
    <property type="evidence" value="ECO:0007669"/>
    <property type="project" value="TreeGrafter"/>
</dbReference>
<protein>
    <submittedName>
        <fullName evidence="4">TetR/AcrR family transcriptional regulator</fullName>
    </submittedName>
</protein>
<dbReference type="SUPFAM" id="SSF46689">
    <property type="entry name" value="Homeodomain-like"/>
    <property type="match status" value="1"/>
</dbReference>
<dbReference type="PANTHER" id="PTHR30055">
    <property type="entry name" value="HTH-TYPE TRANSCRIPTIONAL REGULATOR RUTR"/>
    <property type="match status" value="1"/>
</dbReference>
<dbReference type="InterPro" id="IPR050109">
    <property type="entry name" value="HTH-type_TetR-like_transc_reg"/>
</dbReference>
<dbReference type="PANTHER" id="PTHR30055:SF219">
    <property type="entry name" value="TRANSCRIPTIONAL REGULATORY PROTEIN"/>
    <property type="match status" value="1"/>
</dbReference>
<reference evidence="4 5" key="1">
    <citation type="submission" date="2023-10" db="EMBL/GenBank/DDBJ databases">
        <title>Complete genome sequence of a Sphingomonadaceae bacterium.</title>
        <authorList>
            <person name="Yan C."/>
        </authorList>
    </citation>
    <scope>NUCLEOTIDE SEQUENCE [LARGE SCALE GENOMIC DNA]</scope>
    <source>
        <strain evidence="4 5">SCSIO 66989</strain>
    </source>
</reference>
<evidence type="ECO:0000259" key="3">
    <source>
        <dbReference type="PROSITE" id="PS50977"/>
    </source>
</evidence>
<organism evidence="4 5">
    <name type="scientific">Alterisphingorhabdus coralli</name>
    <dbReference type="NCBI Taxonomy" id="3071408"/>
    <lineage>
        <taxon>Bacteria</taxon>
        <taxon>Pseudomonadati</taxon>
        <taxon>Pseudomonadota</taxon>
        <taxon>Alphaproteobacteria</taxon>
        <taxon>Sphingomonadales</taxon>
        <taxon>Sphingomonadaceae</taxon>
        <taxon>Alterisphingorhabdus (ex Yan et al. 2024)</taxon>
    </lineage>
</organism>
<gene>
    <name evidence="4" type="ORF">RB602_11605</name>
</gene>
<dbReference type="Gene3D" id="1.10.357.10">
    <property type="entry name" value="Tetracycline Repressor, domain 2"/>
    <property type="match status" value="1"/>
</dbReference>
<name>A0AA97F534_9SPHN</name>
<dbReference type="InterPro" id="IPR009057">
    <property type="entry name" value="Homeodomain-like_sf"/>
</dbReference>
<evidence type="ECO:0000313" key="4">
    <source>
        <dbReference type="EMBL" id="WOE74489.1"/>
    </source>
</evidence>
<sequence>MAQQEAPKQTEKRSAKVDAMVDAMADFVLENGLTAASLRPLAKAAGTSDRMLLYYFADKHELMAAILERVADRMVAMLDAIADSEPMSPDALLTALMPLLSSDLAWPFMRIWIALASEGANGDSNAQNVGKRLGQRFLKWGKGRLIGADEAERHKEASRMLVMIEGQVMLKALGLEQIGKDALG</sequence>
<dbReference type="Pfam" id="PF00440">
    <property type="entry name" value="TetR_N"/>
    <property type="match status" value="1"/>
</dbReference>
<dbReference type="EMBL" id="CP136594">
    <property type="protein sequence ID" value="WOE74489.1"/>
    <property type="molecule type" value="Genomic_DNA"/>
</dbReference>
<keyword evidence="1 2" id="KW-0238">DNA-binding</keyword>
<dbReference type="Proteomes" id="UP001302429">
    <property type="component" value="Chromosome"/>
</dbReference>
<dbReference type="GO" id="GO:0003700">
    <property type="term" value="F:DNA-binding transcription factor activity"/>
    <property type="evidence" value="ECO:0007669"/>
    <property type="project" value="TreeGrafter"/>
</dbReference>
<keyword evidence="5" id="KW-1185">Reference proteome</keyword>
<evidence type="ECO:0000256" key="2">
    <source>
        <dbReference type="PROSITE-ProRule" id="PRU00335"/>
    </source>
</evidence>
<evidence type="ECO:0000256" key="1">
    <source>
        <dbReference type="ARBA" id="ARBA00023125"/>
    </source>
</evidence>
<dbReference type="AlphaFoldDB" id="A0AA97F534"/>
<evidence type="ECO:0000313" key="5">
    <source>
        <dbReference type="Proteomes" id="UP001302429"/>
    </source>
</evidence>
<proteinExistence type="predicted"/>
<dbReference type="InterPro" id="IPR001647">
    <property type="entry name" value="HTH_TetR"/>
</dbReference>